<protein>
    <submittedName>
        <fullName evidence="1">NRDE family protein</fullName>
    </submittedName>
</protein>
<accession>A0A514CHG9</accession>
<sequence length="253" mass="28728">MCLITFNWQGHHRYRLILVASRDEFFGRPTERLHQWESGIYAGKDLKGGGAWMGAHPVGKFAALTNFRDFRNVKENPISRGKLVTGFLEGRQSPEEYLADVEKYKDQYDGFNLLVAEQDDFYYYSNYAERARKIPIGIHGLSNGLLDEPWKKVVDAKSRMKAFLEKDELSLETLVGLHLSTEEDKLGNLPDTGIEPAVEQSLSAAFIRDIQGYGTVSVTAMLWSYDGEVNVLEKQVRRNGVFAGEEMVSFTME</sequence>
<proteinExistence type="predicted"/>
<dbReference type="EMBL" id="CP041253">
    <property type="protein sequence ID" value="QDH79265.1"/>
    <property type="molecule type" value="Genomic_DNA"/>
</dbReference>
<reference evidence="1 2" key="1">
    <citation type="submission" date="2019-06" db="EMBL/GenBank/DDBJ databases">
        <title>Echinicola alkalisoli sp. nov. isolated from saline soil.</title>
        <authorList>
            <person name="Sun J.-Q."/>
            <person name="Xu L."/>
        </authorList>
    </citation>
    <scope>NUCLEOTIDE SEQUENCE [LARGE SCALE GENOMIC DNA]</scope>
    <source>
        <strain evidence="1 2">LN3S3</strain>
    </source>
</reference>
<dbReference type="InterPro" id="IPR008551">
    <property type="entry name" value="TANGO2"/>
</dbReference>
<dbReference type="OrthoDB" id="4380123at2"/>
<dbReference type="RefSeq" id="WP_141614512.1">
    <property type="nucleotide sequence ID" value="NZ_CP041253.1"/>
</dbReference>
<dbReference type="AlphaFoldDB" id="A0A514CHG9"/>
<dbReference type="PANTHER" id="PTHR17985">
    <property type="entry name" value="SER/THR-RICH PROTEIN T10 IN DGCR REGION"/>
    <property type="match status" value="1"/>
</dbReference>
<gene>
    <name evidence="1" type="ORF">FKX85_09560</name>
</gene>
<dbReference type="Pfam" id="PF05742">
    <property type="entry name" value="TANGO2"/>
    <property type="match status" value="1"/>
</dbReference>
<dbReference type="Proteomes" id="UP000316614">
    <property type="component" value="Chromosome"/>
</dbReference>
<dbReference type="PANTHER" id="PTHR17985:SF8">
    <property type="entry name" value="TRANSPORT AND GOLGI ORGANIZATION PROTEIN 2 HOMOLOG"/>
    <property type="match status" value="1"/>
</dbReference>
<evidence type="ECO:0000313" key="2">
    <source>
        <dbReference type="Proteomes" id="UP000316614"/>
    </source>
</evidence>
<keyword evidence="2" id="KW-1185">Reference proteome</keyword>
<organism evidence="1 2">
    <name type="scientific">Echinicola soli</name>
    <dbReference type="NCBI Taxonomy" id="2591634"/>
    <lineage>
        <taxon>Bacteria</taxon>
        <taxon>Pseudomonadati</taxon>
        <taxon>Bacteroidota</taxon>
        <taxon>Cytophagia</taxon>
        <taxon>Cytophagales</taxon>
        <taxon>Cyclobacteriaceae</taxon>
        <taxon>Echinicola</taxon>
    </lineage>
</organism>
<evidence type="ECO:0000313" key="1">
    <source>
        <dbReference type="EMBL" id="QDH79265.1"/>
    </source>
</evidence>
<name>A0A514CHG9_9BACT</name>
<dbReference type="KEGG" id="echi:FKX85_09560"/>